<name>A0ACC0FXW3_9ERIC</name>
<keyword evidence="2" id="KW-1185">Reference proteome</keyword>
<gene>
    <name evidence="1" type="ORF">LOK49_LG12G01234</name>
</gene>
<dbReference type="Proteomes" id="UP001060215">
    <property type="component" value="Chromosome 13"/>
</dbReference>
<reference evidence="1 2" key="1">
    <citation type="journal article" date="2022" name="Plant J.">
        <title>Chromosome-level genome of Camellia lanceoleosa provides a valuable resource for understanding genome evolution and self-incompatibility.</title>
        <authorList>
            <person name="Gong W."/>
            <person name="Xiao S."/>
            <person name="Wang L."/>
            <person name="Liao Z."/>
            <person name="Chang Y."/>
            <person name="Mo W."/>
            <person name="Hu G."/>
            <person name="Li W."/>
            <person name="Zhao G."/>
            <person name="Zhu H."/>
            <person name="Hu X."/>
            <person name="Ji K."/>
            <person name="Xiang X."/>
            <person name="Song Q."/>
            <person name="Yuan D."/>
            <person name="Jin S."/>
            <person name="Zhang L."/>
        </authorList>
    </citation>
    <scope>NUCLEOTIDE SEQUENCE [LARGE SCALE GENOMIC DNA]</scope>
    <source>
        <strain evidence="1">SQ_2022a</strain>
    </source>
</reference>
<organism evidence="1 2">
    <name type="scientific">Camellia lanceoleosa</name>
    <dbReference type="NCBI Taxonomy" id="1840588"/>
    <lineage>
        <taxon>Eukaryota</taxon>
        <taxon>Viridiplantae</taxon>
        <taxon>Streptophyta</taxon>
        <taxon>Embryophyta</taxon>
        <taxon>Tracheophyta</taxon>
        <taxon>Spermatophyta</taxon>
        <taxon>Magnoliopsida</taxon>
        <taxon>eudicotyledons</taxon>
        <taxon>Gunneridae</taxon>
        <taxon>Pentapetalae</taxon>
        <taxon>asterids</taxon>
        <taxon>Ericales</taxon>
        <taxon>Theaceae</taxon>
        <taxon>Camellia</taxon>
    </lineage>
</organism>
<sequence>MATNRKTTTHEVSYEEVPIVFNTPEQTTETNASIRKNGQVGQKYFVKEDGKNSVLENFNDKFSNYINRVKATIRSTSNVGVGDGKSGLRLDSFNDRVGSFINRAKIKIRTASNVGGGRSGSIK</sequence>
<comment type="caution">
    <text evidence="1">The sequence shown here is derived from an EMBL/GenBank/DDBJ whole genome shotgun (WGS) entry which is preliminary data.</text>
</comment>
<proteinExistence type="predicted"/>
<evidence type="ECO:0000313" key="1">
    <source>
        <dbReference type="EMBL" id="KAI7992972.1"/>
    </source>
</evidence>
<evidence type="ECO:0000313" key="2">
    <source>
        <dbReference type="Proteomes" id="UP001060215"/>
    </source>
</evidence>
<dbReference type="EMBL" id="CM045770">
    <property type="protein sequence ID" value="KAI7992972.1"/>
    <property type="molecule type" value="Genomic_DNA"/>
</dbReference>
<accession>A0ACC0FXW3</accession>
<protein>
    <submittedName>
        <fullName evidence="1">Uncharacterized protein</fullName>
    </submittedName>
</protein>